<accession>A0A8S5PXG6</accession>
<proteinExistence type="predicted"/>
<sequence>MVLVIVIYYQSSRLGYLSVILLTLKSLKMMFLNWEKSLSRYLVLILRVATIPLVDQN</sequence>
<protein>
    <submittedName>
        <fullName evidence="1">Uncharacterized protein</fullName>
    </submittedName>
</protein>
<reference evidence="1" key="1">
    <citation type="journal article" date="2021" name="Proc. Natl. Acad. Sci. U.S.A.">
        <title>A Catalog of Tens of Thousands of Viruses from Human Metagenomes Reveals Hidden Associations with Chronic Diseases.</title>
        <authorList>
            <person name="Tisza M.J."/>
            <person name="Buck C.B."/>
        </authorList>
    </citation>
    <scope>NUCLEOTIDE SEQUENCE</scope>
    <source>
        <strain evidence="1">Ct2vX3</strain>
    </source>
</reference>
<evidence type="ECO:0000313" key="1">
    <source>
        <dbReference type="EMBL" id="DAE11711.1"/>
    </source>
</evidence>
<dbReference type="EMBL" id="BK015535">
    <property type="protein sequence ID" value="DAE11711.1"/>
    <property type="molecule type" value="Genomic_DNA"/>
</dbReference>
<name>A0A8S5PXG6_9CAUD</name>
<organism evidence="1">
    <name type="scientific">Siphoviridae sp. ct2vX3</name>
    <dbReference type="NCBI Taxonomy" id="2825318"/>
    <lineage>
        <taxon>Viruses</taxon>
        <taxon>Duplodnaviria</taxon>
        <taxon>Heunggongvirae</taxon>
        <taxon>Uroviricota</taxon>
        <taxon>Caudoviricetes</taxon>
    </lineage>
</organism>